<proteinExistence type="predicted"/>
<evidence type="ECO:0000313" key="2">
    <source>
        <dbReference type="Proteomes" id="UP000768646"/>
    </source>
</evidence>
<gene>
    <name evidence="1" type="ORF">PORY_001529</name>
</gene>
<protein>
    <submittedName>
        <fullName evidence="1">Uncharacterized protein</fullName>
    </submittedName>
</protein>
<keyword evidence="2" id="KW-1185">Reference proteome</keyword>
<organism evidence="1 2">
    <name type="scientific">Pneumocystis oryctolagi</name>
    <dbReference type="NCBI Taxonomy" id="42067"/>
    <lineage>
        <taxon>Eukaryota</taxon>
        <taxon>Fungi</taxon>
        <taxon>Dikarya</taxon>
        <taxon>Ascomycota</taxon>
        <taxon>Taphrinomycotina</taxon>
        <taxon>Pneumocystomycetes</taxon>
        <taxon>Pneumocystaceae</taxon>
        <taxon>Pneumocystis</taxon>
    </lineage>
</organism>
<name>A0ACB7CIB4_9ASCO</name>
<comment type="caution">
    <text evidence="1">The sequence shown here is derived from an EMBL/GenBank/DDBJ whole genome shotgun (WGS) entry which is preliminary data.</text>
</comment>
<reference evidence="1 2" key="1">
    <citation type="journal article" date="2021" name="Commun. Biol.">
        <title>Genomic insights into the host specific adaptation of the Pneumocystis genus.</title>
        <authorList>
            <person name="Cisse O.H."/>
            <person name="Ma L."/>
            <person name="Dekker J.P."/>
            <person name="Khil P.P."/>
            <person name="Youn J.-H."/>
            <person name="Brenchley J.M."/>
            <person name="Blair R."/>
            <person name="Pahar B."/>
            <person name="Chabe M."/>
            <person name="Van Rompay K.K.A."/>
            <person name="Keesler R."/>
            <person name="Sukura A."/>
            <person name="Hirsch V."/>
            <person name="Kutty G."/>
            <person name="Liu Y."/>
            <person name="Peng L."/>
            <person name="Chen J."/>
            <person name="Song J."/>
            <person name="Weissenbacher-Lang C."/>
            <person name="Xu J."/>
            <person name="Upham N.S."/>
            <person name="Stajich J.E."/>
            <person name="Cuomo C.A."/>
            <person name="Cushion M.T."/>
            <person name="Kovacs J.A."/>
        </authorList>
    </citation>
    <scope>NUCLEOTIDE SEQUENCE [LARGE SCALE GENOMIC DNA]</scope>
    <source>
        <strain evidence="1 2">RABM</strain>
    </source>
</reference>
<accession>A0ACB7CIB4</accession>
<sequence length="332" mass="38922">MRFSLGLSENILQKTPFLSESSEIQQNTSNNFLQTEDFKEKPVTSLNQGKTIQNDIDCIFYNLKKKVLCTDILRNSACLKDNSTKEGPNSHNTETVSVKIRKYLGDDYPFLSKTSQSFDTKDSLRRSKSSSPRKPLKLKENINEHNLFNISEGFKNMQIIDSLENLDTKVSSIKKTCIEREKSPKRPWTPQRIILQQENETLKERINELKERLEENEKDSGENDTYCDTNNIIIEKLKGLVDFLQMELTIYLEAKDCEFNKLKDEFESIKMENKELKEQNSDLLRMWELEKERVKRREKQLGMEQMKNKQISAQMGMLEEAMITRQTLHILE</sequence>
<evidence type="ECO:0000313" key="1">
    <source>
        <dbReference type="EMBL" id="KAG4305359.1"/>
    </source>
</evidence>
<dbReference type="Proteomes" id="UP000768646">
    <property type="component" value="Unassembled WGS sequence"/>
</dbReference>
<dbReference type="EMBL" id="JABTEG010000004">
    <property type="protein sequence ID" value="KAG4305359.1"/>
    <property type="molecule type" value="Genomic_DNA"/>
</dbReference>